<proteinExistence type="inferred from homology"/>
<dbReference type="PANTHER" id="PTHR46630">
    <property type="entry name" value="TETRATRICOPEPTIDE REPEAT PROTEIN 29"/>
    <property type="match status" value="1"/>
</dbReference>
<feature type="transmembrane region" description="Helical" evidence="8">
    <location>
        <begin position="359"/>
        <end position="379"/>
    </location>
</feature>
<accession>A0A9D2BG73</accession>
<gene>
    <name evidence="9" type="ORF">H9977_03535</name>
</gene>
<comment type="subcellular location">
    <subcellularLocation>
        <location evidence="1">Cytoplasm</location>
    </subcellularLocation>
</comment>
<evidence type="ECO:0000313" key="10">
    <source>
        <dbReference type="Proteomes" id="UP000886740"/>
    </source>
</evidence>
<dbReference type="AlphaFoldDB" id="A0A9D2BG73"/>
<sequence length="568" mass="66614">MRNPLPHILLSLLLLAGFACQGGRESLAPFWAKIDSIMPTRPDSALRLLRDKANERFTKADRARYLLLRTEAEDKTYVTPTTDSLIAIAAHYYEESDNERLKAKAWYYMGRVNQELKRPLLAQDYYLKALRHQTLVDDHALLGRVCNHLGMLYTYQDVYERAIPYQKEAIRHFALIGDSTGQAFATRDLARNFHMTNQPDSAIFYYRLAEKRMGSRAIQSIYAELGSLYTDIGRYDEAASYLRKVREEEGDFSYDLIRGQFYLETNRLDSAEFYLRPCLNDGKTKAAATYYLAHLAYARADYRACAELQRAYEILQDSIVGQKQTESIRKTEALYRHQEMRQALNEQALLIAHREKERYLYALLCVLLALACLALHRRWRNTREAAQRREEEMARTFERQRQSDRRQIADNERQIATLRDQIDRLDNERTTKWERQKLQLEKQLLETSNALLSNEEERRDAAIAGLLESDVYKRFHDKPTQRPRSEDWEALERLLDETYNQFTCRLKELAPLSDVEIKACLLTKIGLGANQITNTLNYNSSVLRKRIYKKLFKREGTVEDLKRFIEKF</sequence>
<evidence type="ECO:0000256" key="4">
    <source>
        <dbReference type="ARBA" id="ARBA00022803"/>
    </source>
</evidence>
<evidence type="ECO:0000256" key="8">
    <source>
        <dbReference type="SAM" id="Phobius"/>
    </source>
</evidence>
<dbReference type="EMBL" id="DXEL01000029">
    <property type="protein sequence ID" value="HIX74099.1"/>
    <property type="molecule type" value="Genomic_DNA"/>
</dbReference>
<reference evidence="9" key="2">
    <citation type="submission" date="2021-04" db="EMBL/GenBank/DDBJ databases">
        <authorList>
            <person name="Gilroy R."/>
        </authorList>
    </citation>
    <scope>NUCLEOTIDE SEQUENCE</scope>
    <source>
        <strain evidence="9">ChiGjej6B6-14162</strain>
    </source>
</reference>
<keyword evidence="7" id="KW-0175">Coiled coil</keyword>
<dbReference type="SUPFAM" id="SSF48452">
    <property type="entry name" value="TPR-like"/>
    <property type="match status" value="1"/>
</dbReference>
<dbReference type="Gene3D" id="1.25.40.10">
    <property type="entry name" value="Tetratricopeptide repeat domain"/>
    <property type="match status" value="2"/>
</dbReference>
<keyword evidence="2" id="KW-0963">Cytoplasm</keyword>
<dbReference type="PANTHER" id="PTHR46630:SF1">
    <property type="entry name" value="TETRATRICOPEPTIDE REPEAT PROTEIN 29"/>
    <property type="match status" value="1"/>
</dbReference>
<keyword evidence="8" id="KW-1133">Transmembrane helix</keyword>
<dbReference type="Proteomes" id="UP000886740">
    <property type="component" value="Unassembled WGS sequence"/>
</dbReference>
<dbReference type="InterPro" id="IPR051476">
    <property type="entry name" value="Bac_ResReg_Asp_Phosphatase"/>
</dbReference>
<dbReference type="SMART" id="SM00028">
    <property type="entry name" value="TPR"/>
    <property type="match status" value="3"/>
</dbReference>
<evidence type="ECO:0000256" key="7">
    <source>
        <dbReference type="SAM" id="Coils"/>
    </source>
</evidence>
<dbReference type="Pfam" id="PF13424">
    <property type="entry name" value="TPR_12"/>
    <property type="match status" value="1"/>
</dbReference>
<comment type="similarity">
    <text evidence="5">Belongs to the Rap family.</text>
</comment>
<evidence type="ECO:0000256" key="2">
    <source>
        <dbReference type="ARBA" id="ARBA00022490"/>
    </source>
</evidence>
<dbReference type="PROSITE" id="PS51257">
    <property type="entry name" value="PROKAR_LIPOPROTEIN"/>
    <property type="match status" value="1"/>
</dbReference>
<dbReference type="InterPro" id="IPR019734">
    <property type="entry name" value="TPR_rpt"/>
</dbReference>
<reference evidence="9" key="1">
    <citation type="journal article" date="2021" name="PeerJ">
        <title>Extensive microbial diversity within the chicken gut microbiome revealed by metagenomics and culture.</title>
        <authorList>
            <person name="Gilroy R."/>
            <person name="Ravi A."/>
            <person name="Getino M."/>
            <person name="Pursley I."/>
            <person name="Horton D.L."/>
            <person name="Alikhan N.F."/>
            <person name="Baker D."/>
            <person name="Gharbi K."/>
            <person name="Hall N."/>
            <person name="Watson M."/>
            <person name="Adriaenssens E.M."/>
            <person name="Foster-Nyarko E."/>
            <person name="Jarju S."/>
            <person name="Secka A."/>
            <person name="Antonio M."/>
            <person name="Oren A."/>
            <person name="Chaudhuri R.R."/>
            <person name="La Ragione R."/>
            <person name="Hildebrand F."/>
            <person name="Pallen M.J."/>
        </authorList>
    </citation>
    <scope>NUCLEOTIDE SEQUENCE</scope>
    <source>
        <strain evidence="9">ChiGjej6B6-14162</strain>
    </source>
</reference>
<dbReference type="InterPro" id="IPR011990">
    <property type="entry name" value="TPR-like_helical_dom_sf"/>
</dbReference>
<protein>
    <submittedName>
        <fullName evidence="9">Tetratricopeptide repeat protein</fullName>
    </submittedName>
</protein>
<keyword evidence="8" id="KW-0472">Membrane</keyword>
<feature type="repeat" description="TPR" evidence="6">
    <location>
        <begin position="219"/>
        <end position="252"/>
    </location>
</feature>
<keyword evidence="4 6" id="KW-0802">TPR repeat</keyword>
<comment type="caution">
    <text evidence="9">The sequence shown here is derived from an EMBL/GenBank/DDBJ whole genome shotgun (WGS) entry which is preliminary data.</text>
</comment>
<evidence type="ECO:0000256" key="1">
    <source>
        <dbReference type="ARBA" id="ARBA00004496"/>
    </source>
</evidence>
<dbReference type="GO" id="GO:0005737">
    <property type="term" value="C:cytoplasm"/>
    <property type="evidence" value="ECO:0007669"/>
    <property type="project" value="UniProtKB-SubCell"/>
</dbReference>
<feature type="coiled-coil region" evidence="7">
    <location>
        <begin position="401"/>
        <end position="455"/>
    </location>
</feature>
<evidence type="ECO:0000256" key="5">
    <source>
        <dbReference type="ARBA" id="ARBA00038253"/>
    </source>
</evidence>
<evidence type="ECO:0000256" key="6">
    <source>
        <dbReference type="PROSITE-ProRule" id="PRU00339"/>
    </source>
</evidence>
<dbReference type="Pfam" id="PF13181">
    <property type="entry name" value="TPR_8"/>
    <property type="match status" value="1"/>
</dbReference>
<evidence type="ECO:0000256" key="3">
    <source>
        <dbReference type="ARBA" id="ARBA00022737"/>
    </source>
</evidence>
<keyword evidence="8" id="KW-0812">Transmembrane</keyword>
<name>A0A9D2BG73_9BACT</name>
<organism evidence="9 10">
    <name type="scientific">Candidatus Parabacteroides intestinipullorum</name>
    <dbReference type="NCBI Taxonomy" id="2838723"/>
    <lineage>
        <taxon>Bacteria</taxon>
        <taxon>Pseudomonadati</taxon>
        <taxon>Bacteroidota</taxon>
        <taxon>Bacteroidia</taxon>
        <taxon>Bacteroidales</taxon>
        <taxon>Tannerellaceae</taxon>
        <taxon>Parabacteroides</taxon>
    </lineage>
</organism>
<keyword evidence="3" id="KW-0677">Repeat</keyword>
<evidence type="ECO:0000313" key="9">
    <source>
        <dbReference type="EMBL" id="HIX74099.1"/>
    </source>
</evidence>
<dbReference type="PROSITE" id="PS50005">
    <property type="entry name" value="TPR"/>
    <property type="match status" value="1"/>
</dbReference>